<evidence type="ECO:0000313" key="13">
    <source>
        <dbReference type="EMBL" id="CAH1108033.1"/>
    </source>
</evidence>
<dbReference type="NCBIfam" id="TIGR00756">
    <property type="entry name" value="PPR"/>
    <property type="match status" value="1"/>
</dbReference>
<keyword evidence="9" id="KW-0496">Mitochondrion</keyword>
<dbReference type="InterPro" id="IPR011990">
    <property type="entry name" value="TPR-like_helical_dom_sf"/>
</dbReference>
<evidence type="ECO:0000256" key="2">
    <source>
        <dbReference type="ARBA" id="ARBA00008551"/>
    </source>
</evidence>
<evidence type="ECO:0000256" key="5">
    <source>
        <dbReference type="ARBA" id="ARBA00022845"/>
    </source>
</evidence>
<dbReference type="GO" id="GO:0019843">
    <property type="term" value="F:rRNA binding"/>
    <property type="evidence" value="ECO:0007669"/>
    <property type="project" value="UniProtKB-KW"/>
</dbReference>
<dbReference type="Pfam" id="PF22330">
    <property type="entry name" value="Rib_mS39_PPR"/>
    <property type="match status" value="1"/>
</dbReference>
<dbReference type="FunFam" id="1.25.40.10:FF:001004">
    <property type="entry name" value="Protein PTCD3 homolog, mitochondrial"/>
    <property type="match status" value="1"/>
</dbReference>
<keyword evidence="3" id="KW-0699">rRNA-binding</keyword>
<evidence type="ECO:0000256" key="6">
    <source>
        <dbReference type="ARBA" id="ARBA00022884"/>
    </source>
</evidence>
<name>A0A9P0GCA4_9CUCU</name>
<evidence type="ECO:0000256" key="7">
    <source>
        <dbReference type="ARBA" id="ARBA00022946"/>
    </source>
</evidence>
<dbReference type="GO" id="GO:0005739">
    <property type="term" value="C:mitochondrion"/>
    <property type="evidence" value="ECO:0007669"/>
    <property type="project" value="UniProtKB-SubCell"/>
</dbReference>
<dbReference type="InterPro" id="IPR055063">
    <property type="entry name" value="Rib_mS39_PPR"/>
</dbReference>
<accession>A0A9P0GCA4</accession>
<protein>
    <recommendedName>
        <fullName evidence="11">Small ribosomal subunit protein mS39</fullName>
    </recommendedName>
</protein>
<dbReference type="GO" id="GO:1990904">
    <property type="term" value="C:ribonucleoprotein complex"/>
    <property type="evidence" value="ECO:0007669"/>
    <property type="project" value="UniProtKB-KW"/>
</dbReference>
<evidence type="ECO:0000256" key="9">
    <source>
        <dbReference type="ARBA" id="ARBA00023128"/>
    </source>
</evidence>
<evidence type="ECO:0000256" key="8">
    <source>
        <dbReference type="ARBA" id="ARBA00022980"/>
    </source>
</evidence>
<keyword evidence="10" id="KW-0687">Ribonucleoprotein</keyword>
<gene>
    <name evidence="13" type="ORF">PSYICH_LOCUS8783</name>
</gene>
<dbReference type="GO" id="GO:0006417">
    <property type="term" value="P:regulation of translation"/>
    <property type="evidence" value="ECO:0007669"/>
    <property type="project" value="UniProtKB-KW"/>
</dbReference>
<dbReference type="PANTHER" id="PTHR16276">
    <property type="entry name" value="PENTATRICOPEPTIDE REPEAT DOMAIN-CONTAINING PROTEIN 3"/>
    <property type="match status" value="1"/>
</dbReference>
<sequence>MKLSITTFKRSQTYLQSSCSHLWRGLNSIGNEEKIEIPKRIHRSPTDILRCLETTISRDPTAAHYKYHDDPYLIPMSNVGKRTFAMAQEAGRKAAHWVRKENAELFNHLEADPVIPSFLPKLVYTEESKVTEDDLIKVIANCQVQDAQIVYKLLKNQGNKISADLQQALLELVCYYNCSDGIAEEFIEERWFRQSSNLKERQRKTWKDSSFAEELFQTISNPTAETYCTIIQGMNKYFQVDRAWKLFEEAQNKGFVLTTDTYNSVIRVANFLKESFDMRWTFIVNTLDDMNKAGVKPNLGTLNSVLHVLSTMGTSRTVKDYILNILSEFKSLGIEPSLGTWYYVLVTYCKERGMVSTILHDIMNQLENKEQQIKDISDTNFFVTAMDICRNHLNDADLAKRVDKLLHVGSNYDLIGDSYKESIYYRHYFILMSTSIPLEEFMSNIYDVLVPNIYVPEPGVMSEILKQIEVNAAVDYIPKLWTDMTTFDHTDRESLVEAVLNIMVDDVSPKKDTTLTESFAAIAWDIYVKVENQNIKKINKINLTGDLLGKVMLMLLKNDDFDKACKIMDKLDRDHQTVAGVPKIEVLELFIDHCIERKMPTRAIICIEYCSDSGFPQCGVLASKLNEKLTLDEDHLNRLSRIVGDMKLSSKVAEEVH</sequence>
<dbReference type="InterPro" id="IPR037387">
    <property type="entry name" value="PTCD3"/>
</dbReference>
<keyword evidence="14" id="KW-1185">Reference proteome</keyword>
<evidence type="ECO:0000256" key="11">
    <source>
        <dbReference type="ARBA" id="ARBA00035134"/>
    </source>
</evidence>
<evidence type="ECO:0000256" key="3">
    <source>
        <dbReference type="ARBA" id="ARBA00022730"/>
    </source>
</evidence>
<comment type="similarity">
    <text evidence="2">Belongs to the mitochondrion-specific ribosomal protein mS39 family.</text>
</comment>
<dbReference type="Proteomes" id="UP001153636">
    <property type="component" value="Chromosome 3"/>
</dbReference>
<dbReference type="EMBL" id="OV651815">
    <property type="protein sequence ID" value="CAH1108033.1"/>
    <property type="molecule type" value="Genomic_DNA"/>
</dbReference>
<dbReference type="OrthoDB" id="185373at2759"/>
<keyword evidence="7" id="KW-0809">Transit peptide</keyword>
<dbReference type="InterPro" id="IPR002885">
    <property type="entry name" value="PPR_rpt"/>
</dbReference>
<dbReference type="PANTHER" id="PTHR16276:SF1">
    <property type="entry name" value="SMALL RIBOSOMAL SUBUNIT PROTEIN MS39"/>
    <property type="match status" value="1"/>
</dbReference>
<organism evidence="13 14">
    <name type="scientific">Psylliodes chrysocephalus</name>
    <dbReference type="NCBI Taxonomy" id="3402493"/>
    <lineage>
        <taxon>Eukaryota</taxon>
        <taxon>Metazoa</taxon>
        <taxon>Ecdysozoa</taxon>
        <taxon>Arthropoda</taxon>
        <taxon>Hexapoda</taxon>
        <taxon>Insecta</taxon>
        <taxon>Pterygota</taxon>
        <taxon>Neoptera</taxon>
        <taxon>Endopterygota</taxon>
        <taxon>Coleoptera</taxon>
        <taxon>Polyphaga</taxon>
        <taxon>Cucujiformia</taxon>
        <taxon>Chrysomeloidea</taxon>
        <taxon>Chrysomelidae</taxon>
        <taxon>Galerucinae</taxon>
        <taxon>Alticini</taxon>
        <taxon>Psylliodes</taxon>
    </lineage>
</organism>
<dbReference type="AlphaFoldDB" id="A0A9P0GCA4"/>
<feature type="repeat" description="PPR" evidence="12">
    <location>
        <begin position="223"/>
        <end position="257"/>
    </location>
</feature>
<keyword evidence="5" id="KW-0810">Translation regulation</keyword>
<evidence type="ECO:0000256" key="10">
    <source>
        <dbReference type="ARBA" id="ARBA00023274"/>
    </source>
</evidence>
<dbReference type="Pfam" id="PF13812">
    <property type="entry name" value="PPR_3"/>
    <property type="match status" value="1"/>
</dbReference>
<keyword evidence="8" id="KW-0689">Ribosomal protein</keyword>
<evidence type="ECO:0000313" key="14">
    <source>
        <dbReference type="Proteomes" id="UP001153636"/>
    </source>
</evidence>
<dbReference type="Gene3D" id="1.25.40.10">
    <property type="entry name" value="Tetratricopeptide repeat domain"/>
    <property type="match status" value="2"/>
</dbReference>
<evidence type="ECO:0000256" key="12">
    <source>
        <dbReference type="PROSITE-ProRule" id="PRU00708"/>
    </source>
</evidence>
<dbReference type="PROSITE" id="PS51375">
    <property type="entry name" value="PPR"/>
    <property type="match status" value="1"/>
</dbReference>
<evidence type="ECO:0000256" key="4">
    <source>
        <dbReference type="ARBA" id="ARBA00022737"/>
    </source>
</evidence>
<proteinExistence type="inferred from homology"/>
<reference evidence="13" key="1">
    <citation type="submission" date="2022-01" db="EMBL/GenBank/DDBJ databases">
        <authorList>
            <person name="King R."/>
        </authorList>
    </citation>
    <scope>NUCLEOTIDE SEQUENCE</scope>
</reference>
<evidence type="ECO:0000256" key="1">
    <source>
        <dbReference type="ARBA" id="ARBA00004173"/>
    </source>
</evidence>
<keyword evidence="4" id="KW-0677">Repeat</keyword>
<dbReference type="GO" id="GO:0032543">
    <property type="term" value="P:mitochondrial translation"/>
    <property type="evidence" value="ECO:0007669"/>
    <property type="project" value="InterPro"/>
</dbReference>
<dbReference type="GO" id="GO:0005840">
    <property type="term" value="C:ribosome"/>
    <property type="evidence" value="ECO:0007669"/>
    <property type="project" value="UniProtKB-KW"/>
</dbReference>
<keyword evidence="6" id="KW-0694">RNA-binding</keyword>
<dbReference type="GO" id="GO:0043024">
    <property type="term" value="F:ribosomal small subunit binding"/>
    <property type="evidence" value="ECO:0007669"/>
    <property type="project" value="InterPro"/>
</dbReference>
<comment type="subcellular location">
    <subcellularLocation>
        <location evidence="1">Mitochondrion</location>
    </subcellularLocation>
</comment>